<gene>
    <name evidence="8" type="ORF">ABTW24_19760</name>
    <name evidence="9" type="ORF">NCTC11429_02796</name>
</gene>
<dbReference type="Gene3D" id="1.25.40.390">
    <property type="match status" value="1"/>
</dbReference>
<evidence type="ECO:0000313" key="10">
    <source>
        <dbReference type="Proteomes" id="UP000308196"/>
    </source>
</evidence>
<keyword evidence="11" id="KW-1185">Reference proteome</keyword>
<dbReference type="EMBL" id="JBEOQB010000006">
    <property type="protein sequence ID" value="MEZ0453837.1"/>
    <property type="molecule type" value="Genomic_DNA"/>
</dbReference>
<evidence type="ECO:0000256" key="1">
    <source>
        <dbReference type="ARBA" id="ARBA00004442"/>
    </source>
</evidence>
<evidence type="ECO:0000256" key="3">
    <source>
        <dbReference type="ARBA" id="ARBA00022729"/>
    </source>
</evidence>
<dbReference type="GO" id="GO:0009279">
    <property type="term" value="C:cell outer membrane"/>
    <property type="evidence" value="ECO:0007669"/>
    <property type="project" value="UniProtKB-SubCell"/>
</dbReference>
<accession>A0A4U9V8Q8</accession>
<keyword evidence="5" id="KW-0998">Cell outer membrane</keyword>
<dbReference type="RefSeq" id="WP_028072222.1">
    <property type="nucleotide sequence ID" value="NZ_CP158797.1"/>
</dbReference>
<evidence type="ECO:0000256" key="2">
    <source>
        <dbReference type="ARBA" id="ARBA00006275"/>
    </source>
</evidence>
<organism evidence="9 10">
    <name type="scientific">Sphingobacterium thalpophilum</name>
    <dbReference type="NCBI Taxonomy" id="259"/>
    <lineage>
        <taxon>Bacteria</taxon>
        <taxon>Pseudomonadati</taxon>
        <taxon>Bacteroidota</taxon>
        <taxon>Sphingobacteriia</taxon>
        <taxon>Sphingobacteriales</taxon>
        <taxon>Sphingobacteriaceae</taxon>
        <taxon>Sphingobacterium</taxon>
    </lineage>
</organism>
<dbReference type="KEGG" id="stha:NCTC11429_02796"/>
<reference evidence="9 10" key="1">
    <citation type="submission" date="2019-05" db="EMBL/GenBank/DDBJ databases">
        <authorList>
            <consortium name="Pathogen Informatics"/>
        </authorList>
    </citation>
    <scope>NUCLEOTIDE SEQUENCE [LARGE SCALE GENOMIC DNA]</scope>
    <source>
        <strain evidence="9 10">NCTC11429</strain>
    </source>
</reference>
<dbReference type="Proteomes" id="UP001566204">
    <property type="component" value="Unassembled WGS sequence"/>
</dbReference>
<dbReference type="PROSITE" id="PS51257">
    <property type="entry name" value="PROKAR_LIPOPROTEIN"/>
    <property type="match status" value="1"/>
</dbReference>
<dbReference type="GeneID" id="78463497"/>
<comment type="similarity">
    <text evidence="2">Belongs to the SusD family.</text>
</comment>
<feature type="domain" description="SusD-like N-terminal" evidence="7">
    <location>
        <begin position="27"/>
        <end position="257"/>
    </location>
</feature>
<evidence type="ECO:0000256" key="5">
    <source>
        <dbReference type="ARBA" id="ARBA00023237"/>
    </source>
</evidence>
<dbReference type="Pfam" id="PF07980">
    <property type="entry name" value="SusD_RagB"/>
    <property type="match status" value="1"/>
</dbReference>
<dbReference type="InterPro" id="IPR012944">
    <property type="entry name" value="SusD_RagB_dom"/>
</dbReference>
<evidence type="ECO:0000313" key="11">
    <source>
        <dbReference type="Proteomes" id="UP001566204"/>
    </source>
</evidence>
<comment type="subcellular location">
    <subcellularLocation>
        <location evidence="1">Cell outer membrane</location>
    </subcellularLocation>
</comment>
<name>A0A4U9V8Q8_9SPHI</name>
<dbReference type="InterPro" id="IPR033985">
    <property type="entry name" value="SusD-like_N"/>
</dbReference>
<dbReference type="EMBL" id="LR590484">
    <property type="protein sequence ID" value="VTR43076.1"/>
    <property type="molecule type" value="Genomic_DNA"/>
</dbReference>
<dbReference type="SUPFAM" id="SSF48452">
    <property type="entry name" value="TPR-like"/>
    <property type="match status" value="1"/>
</dbReference>
<proteinExistence type="inferred from homology"/>
<feature type="domain" description="RagB/SusD" evidence="6">
    <location>
        <begin position="352"/>
        <end position="468"/>
    </location>
</feature>
<evidence type="ECO:0000256" key="4">
    <source>
        <dbReference type="ARBA" id="ARBA00023136"/>
    </source>
</evidence>
<evidence type="ECO:0000313" key="8">
    <source>
        <dbReference type="EMBL" id="MEZ0453837.1"/>
    </source>
</evidence>
<evidence type="ECO:0000313" key="9">
    <source>
        <dbReference type="EMBL" id="VTR43076.1"/>
    </source>
</evidence>
<dbReference type="InterPro" id="IPR011990">
    <property type="entry name" value="TPR-like_helical_dom_sf"/>
</dbReference>
<evidence type="ECO:0000259" key="6">
    <source>
        <dbReference type="Pfam" id="PF07980"/>
    </source>
</evidence>
<dbReference type="AlphaFoldDB" id="A0A4U9V8Q8"/>
<keyword evidence="3" id="KW-0732">Signal</keyword>
<sequence>MKIIYNNRTYIILLMVGLGILAQSCNKWLDVQPGTQTTEEKQFSSEQGYKDALIGIYQKMAQANSYGKELTYGCLDILAQLYENKSNANTDAYGRLARYNYIDATAKSLLSSLWTTQYSTIAQANYLLKDIDADKGLFSGVNYQLIKGEALAARALLHFDLLRLFAAAPAAGTDTDGKAIPYITAFTVNPGKALTRSEVLGLVEKDLKEAESLLEVYPDIDQIKDNASNTSLEVFTMFRQNRLNVWAVKALLARVYLYQGNKAEALKYAKAVIDSQKFEFVNGNTNTVSPTSSTSNAIFSTEHIFSVYKSDLKAISDRYFKTEAGAAENEDLFTTLANLNSWYEVSVAGHAIDIRGPQASNSRWNQFNASTVYNTKYYVGNNVTNVNQKLVPVIKLSEMYYIAAEASETIDQALVYLNKVRTARLIPALSAGSVSTAALLETELFKEYRKDFYSEGQLWFYYKRKNYNSLPNSVGGTMDNTKYTFPLPDNEIEFGLN</sequence>
<dbReference type="Proteomes" id="UP000308196">
    <property type="component" value="Chromosome"/>
</dbReference>
<reference evidence="8 11" key="2">
    <citation type="submission" date="2024-06" db="EMBL/GenBank/DDBJ databases">
        <title>Soil Sphingobacterium thalpophilum.</title>
        <authorList>
            <person name="Yang J."/>
            <person name="Li J."/>
        </authorList>
    </citation>
    <scope>NUCLEOTIDE SEQUENCE [LARGE SCALE GENOMIC DNA]</scope>
    <source>
        <strain evidence="8 11">22g91tb</strain>
    </source>
</reference>
<protein>
    <submittedName>
        <fullName evidence="8 9">SusD family</fullName>
    </submittedName>
</protein>
<evidence type="ECO:0000259" key="7">
    <source>
        <dbReference type="Pfam" id="PF14322"/>
    </source>
</evidence>
<keyword evidence="4" id="KW-0472">Membrane</keyword>
<dbReference type="STRING" id="1123265.GCA_000686625_02033"/>
<dbReference type="Pfam" id="PF14322">
    <property type="entry name" value="SusD-like_3"/>
    <property type="match status" value="1"/>
</dbReference>